<keyword evidence="7" id="KW-0449">Lipoprotein</keyword>
<evidence type="ECO:0000256" key="8">
    <source>
        <dbReference type="ARBA" id="ARBA00023315"/>
    </source>
</evidence>
<dbReference type="Pfam" id="PF01529">
    <property type="entry name" value="DHHC"/>
    <property type="match status" value="1"/>
</dbReference>
<dbReference type="Proteomes" id="UP000504631">
    <property type="component" value="Unplaced"/>
</dbReference>
<keyword evidence="8 10" id="KW-0012">Acyltransferase</keyword>
<evidence type="ECO:0000259" key="11">
    <source>
        <dbReference type="Pfam" id="PF01529"/>
    </source>
</evidence>
<dbReference type="AlphaFoldDB" id="A0A6J3JRN5"/>
<feature type="transmembrane region" description="Helical" evidence="10">
    <location>
        <begin position="74"/>
        <end position="97"/>
    </location>
</feature>
<dbReference type="GeneID" id="117230274"/>
<feature type="domain" description="Palmitoyltransferase DHHC" evidence="11">
    <location>
        <begin position="150"/>
        <end position="275"/>
    </location>
</feature>
<comment type="similarity">
    <text evidence="10">Belongs to the DHHC palmitoyltransferase family.</text>
</comment>
<gene>
    <name evidence="13" type="primary">LOC117230274</name>
</gene>
<dbReference type="PROSITE" id="PS50216">
    <property type="entry name" value="DHHC"/>
    <property type="match status" value="1"/>
</dbReference>
<dbReference type="InterPro" id="IPR001594">
    <property type="entry name" value="Palmitoyltrfase_DHHC"/>
</dbReference>
<dbReference type="GO" id="GO:0006612">
    <property type="term" value="P:protein targeting to membrane"/>
    <property type="evidence" value="ECO:0007669"/>
    <property type="project" value="TreeGrafter"/>
</dbReference>
<evidence type="ECO:0000256" key="2">
    <source>
        <dbReference type="ARBA" id="ARBA00022679"/>
    </source>
</evidence>
<sequence length="715" mass="80342">MLHICTYEECMKQFAYIYKMPHITRKWELFPGRNRFCCDGRVMMAPQTGVFYVTVCLIAGTSGLFFAFDCPFLAVHITPAIPVIGGLLFIFVMSALFRTSFSDPGVIPRATLDEAAYIEKQIEVPNNGNSKMYRPPPRTKEVLVKGQPVKLKYCFTCKIFRPPRASHCSLCDNCVERFDHHCPWVGNCVGRRNYRYFYAFIVSLAFLCVFIFVCAVTHLVMLTKDVRPFLDAVRISPGSVVVAVICFFSVWSILGLAGFHTYLTTSNQTTNEDIKGSFSIKTGQESFNLYSQGNICGNCFYVLCGPAPPSLIDRRGIVTPEYRAEQERVGGDSVITNNKTYGTVKIVQPQSNGTAVQTNPSPDLTGSMNNLVSGQHSPQIESINGELSLLRHTAHYPEDLPKYPRRYINDIYAPAYPRQHCFQEPMKHVKYDTEITNPDFQKYPCRREENLHKYSHRCREEYHRCSDNNLIYDQCVGDQKYSIDLQKYLQRYSEDPIRYKIDDKTIYTDLQKFPQCYSEDPIRISQSQHTLKYNNLRCTVHGLKYPISKNLLPTVVMSRILGAGGMPIIGQNAIGLAVNRFGSGPLNNTFSYVENSLCPNDSTEEDLLNQRFIMSSTTNSVSQLVTNEVPLASLNIAPIDIDEIAPLPSRQSVVVSSTLDTSSIPSVTVTTPLSASRLRLLQDTTMIESALDLDSLEDASVGRGSQAGLIKMGAV</sequence>
<evidence type="ECO:0000256" key="7">
    <source>
        <dbReference type="ARBA" id="ARBA00023288"/>
    </source>
</evidence>
<keyword evidence="12" id="KW-1185">Reference proteome</keyword>
<reference evidence="13" key="1">
    <citation type="submission" date="2025-08" db="UniProtKB">
        <authorList>
            <consortium name="RefSeq"/>
        </authorList>
    </citation>
    <scope>IDENTIFICATION</scope>
    <source>
        <tissue evidence="13">Muscle</tissue>
    </source>
</reference>
<dbReference type="GO" id="GO:0005794">
    <property type="term" value="C:Golgi apparatus"/>
    <property type="evidence" value="ECO:0007669"/>
    <property type="project" value="TreeGrafter"/>
</dbReference>
<evidence type="ECO:0000256" key="4">
    <source>
        <dbReference type="ARBA" id="ARBA00022989"/>
    </source>
</evidence>
<dbReference type="GO" id="GO:0019706">
    <property type="term" value="F:protein-cysteine S-palmitoyltransferase activity"/>
    <property type="evidence" value="ECO:0007669"/>
    <property type="project" value="UniProtKB-EC"/>
</dbReference>
<evidence type="ECO:0000256" key="6">
    <source>
        <dbReference type="ARBA" id="ARBA00023139"/>
    </source>
</evidence>
<accession>A0A6J3JRN5</accession>
<keyword evidence="3 10" id="KW-0812">Transmembrane</keyword>
<dbReference type="EC" id="2.3.1.225" evidence="10"/>
<feature type="transmembrane region" description="Helical" evidence="10">
    <location>
        <begin position="196"/>
        <end position="220"/>
    </location>
</feature>
<feature type="transmembrane region" description="Helical" evidence="10">
    <location>
        <begin position="50"/>
        <end position="68"/>
    </location>
</feature>
<protein>
    <recommendedName>
        <fullName evidence="10">Palmitoyltransferase</fullName>
        <ecNumber evidence="10">2.3.1.225</ecNumber>
    </recommendedName>
</protein>
<organism evidence="12 13">
    <name type="scientific">Bombus vosnesenskii</name>
    <dbReference type="NCBI Taxonomy" id="207650"/>
    <lineage>
        <taxon>Eukaryota</taxon>
        <taxon>Metazoa</taxon>
        <taxon>Ecdysozoa</taxon>
        <taxon>Arthropoda</taxon>
        <taxon>Hexapoda</taxon>
        <taxon>Insecta</taxon>
        <taxon>Pterygota</taxon>
        <taxon>Neoptera</taxon>
        <taxon>Endopterygota</taxon>
        <taxon>Hymenoptera</taxon>
        <taxon>Apocrita</taxon>
        <taxon>Aculeata</taxon>
        <taxon>Apoidea</taxon>
        <taxon>Anthophila</taxon>
        <taxon>Apidae</taxon>
        <taxon>Bombus</taxon>
        <taxon>Pyrobombus</taxon>
    </lineage>
</organism>
<evidence type="ECO:0000256" key="1">
    <source>
        <dbReference type="ARBA" id="ARBA00004127"/>
    </source>
</evidence>
<dbReference type="PANTHER" id="PTHR22883">
    <property type="entry name" value="ZINC FINGER DHHC DOMAIN CONTAINING PROTEIN"/>
    <property type="match status" value="1"/>
</dbReference>
<feature type="transmembrane region" description="Helical" evidence="10">
    <location>
        <begin position="240"/>
        <end position="259"/>
    </location>
</feature>
<dbReference type="InterPro" id="IPR039859">
    <property type="entry name" value="PFA4/ZDH16/20/ERF2-like"/>
</dbReference>
<evidence type="ECO:0000256" key="5">
    <source>
        <dbReference type="ARBA" id="ARBA00023136"/>
    </source>
</evidence>
<evidence type="ECO:0000256" key="10">
    <source>
        <dbReference type="RuleBase" id="RU079119"/>
    </source>
</evidence>
<evidence type="ECO:0000256" key="3">
    <source>
        <dbReference type="ARBA" id="ARBA00022692"/>
    </source>
</evidence>
<comment type="domain">
    <text evidence="10">The DHHC domain is required for palmitoyltransferase activity.</text>
</comment>
<name>A0A6J3JRN5_9HYME</name>
<evidence type="ECO:0000313" key="12">
    <source>
        <dbReference type="Proteomes" id="UP000504631"/>
    </source>
</evidence>
<dbReference type="PANTHER" id="PTHR22883:SF43">
    <property type="entry name" value="PALMITOYLTRANSFERASE APP"/>
    <property type="match status" value="1"/>
</dbReference>
<dbReference type="GO" id="GO:0005783">
    <property type="term" value="C:endoplasmic reticulum"/>
    <property type="evidence" value="ECO:0007669"/>
    <property type="project" value="TreeGrafter"/>
</dbReference>
<dbReference type="CTD" id="351"/>
<keyword evidence="4 10" id="KW-1133">Transmembrane helix</keyword>
<keyword evidence="6" id="KW-0564">Palmitate</keyword>
<evidence type="ECO:0000313" key="13">
    <source>
        <dbReference type="RefSeq" id="XP_033343427.1"/>
    </source>
</evidence>
<proteinExistence type="inferred from homology"/>
<comment type="subcellular location">
    <subcellularLocation>
        <location evidence="1">Endomembrane system</location>
        <topology evidence="1">Multi-pass membrane protein</topology>
    </subcellularLocation>
</comment>
<keyword evidence="5 10" id="KW-0472">Membrane</keyword>
<dbReference type="RefSeq" id="XP_033343427.1">
    <property type="nucleotide sequence ID" value="XM_033487536.1"/>
</dbReference>
<comment type="catalytic activity">
    <reaction evidence="9 10">
        <text>L-cysteinyl-[protein] + hexadecanoyl-CoA = S-hexadecanoyl-L-cysteinyl-[protein] + CoA</text>
        <dbReference type="Rhea" id="RHEA:36683"/>
        <dbReference type="Rhea" id="RHEA-COMP:10131"/>
        <dbReference type="Rhea" id="RHEA-COMP:11032"/>
        <dbReference type="ChEBI" id="CHEBI:29950"/>
        <dbReference type="ChEBI" id="CHEBI:57287"/>
        <dbReference type="ChEBI" id="CHEBI:57379"/>
        <dbReference type="ChEBI" id="CHEBI:74151"/>
        <dbReference type="EC" id="2.3.1.225"/>
    </reaction>
</comment>
<keyword evidence="2 10" id="KW-0808">Transferase</keyword>
<evidence type="ECO:0000256" key="9">
    <source>
        <dbReference type="ARBA" id="ARBA00048048"/>
    </source>
</evidence>